<evidence type="ECO:0000256" key="1">
    <source>
        <dbReference type="SAM" id="MobiDB-lite"/>
    </source>
</evidence>
<reference evidence="2" key="1">
    <citation type="submission" date="2023-06" db="EMBL/GenBank/DDBJ databases">
        <title>Genome-scale phylogeny and comparative genomics of the fungal order Sordariales.</title>
        <authorList>
            <consortium name="Lawrence Berkeley National Laboratory"/>
            <person name="Hensen N."/>
            <person name="Bonometti L."/>
            <person name="Westerberg I."/>
            <person name="Brannstrom I.O."/>
            <person name="Guillou S."/>
            <person name="Cros-Aarteil S."/>
            <person name="Calhoun S."/>
            <person name="Haridas S."/>
            <person name="Kuo A."/>
            <person name="Mondo S."/>
            <person name="Pangilinan J."/>
            <person name="Riley R."/>
            <person name="Labutti K."/>
            <person name="Andreopoulos B."/>
            <person name="Lipzen A."/>
            <person name="Chen C."/>
            <person name="Yanf M."/>
            <person name="Daum C."/>
            <person name="Ng V."/>
            <person name="Clum A."/>
            <person name="Steindorff A."/>
            <person name="Ohm R."/>
            <person name="Martin F."/>
            <person name="Silar P."/>
            <person name="Natvig D."/>
            <person name="Lalanne C."/>
            <person name="Gautier V."/>
            <person name="Ament-Velasquez S.L."/>
            <person name="Kruys A."/>
            <person name="Hutchinson M.I."/>
            <person name="Powell A.J."/>
            <person name="Barry K."/>
            <person name="Miller A.N."/>
            <person name="Grigoriev I.V."/>
            <person name="Debuchy R."/>
            <person name="Gladieux P."/>
            <person name="Thoren M.H."/>
            <person name="Johannesson H."/>
        </authorList>
    </citation>
    <scope>NUCLEOTIDE SEQUENCE</scope>
    <source>
        <strain evidence="2">SMH4607-1</strain>
    </source>
</reference>
<sequence>MLKTLKVVMIQQTTFSGSAFSDTAMCAEHAKRSLRESGNTADPVLRKCHQSTQGERGDPRGVTAHPSSVEARTVSRKRRAPPELQGLSNLNGSARALASNTDGILSRDERTDVAFPLAIRRWTLSLSPSLATVDSERANNRTIAMERLEKVSIPLGDPAIWPHAPRSRALSEEVGEFFRLPQQFRKVPRPLVWMENQEHQRFDRSIH</sequence>
<keyword evidence="3" id="KW-1185">Reference proteome</keyword>
<dbReference type="AlphaFoldDB" id="A0AA40BAL3"/>
<dbReference type="EMBL" id="JAUKUA010000001">
    <property type="protein sequence ID" value="KAK0730690.1"/>
    <property type="molecule type" value="Genomic_DNA"/>
</dbReference>
<gene>
    <name evidence="2" type="ORF">B0H67DRAFT_639164</name>
</gene>
<feature type="region of interest" description="Disordered" evidence="1">
    <location>
        <begin position="34"/>
        <end position="89"/>
    </location>
</feature>
<proteinExistence type="predicted"/>
<accession>A0AA40BAL3</accession>
<organism evidence="2 3">
    <name type="scientific">Lasiosphaeris hirsuta</name>
    <dbReference type="NCBI Taxonomy" id="260670"/>
    <lineage>
        <taxon>Eukaryota</taxon>
        <taxon>Fungi</taxon>
        <taxon>Dikarya</taxon>
        <taxon>Ascomycota</taxon>
        <taxon>Pezizomycotina</taxon>
        <taxon>Sordariomycetes</taxon>
        <taxon>Sordariomycetidae</taxon>
        <taxon>Sordariales</taxon>
        <taxon>Lasiosphaeriaceae</taxon>
        <taxon>Lasiosphaeris</taxon>
    </lineage>
</organism>
<dbReference type="Proteomes" id="UP001172102">
    <property type="component" value="Unassembled WGS sequence"/>
</dbReference>
<evidence type="ECO:0000313" key="2">
    <source>
        <dbReference type="EMBL" id="KAK0730690.1"/>
    </source>
</evidence>
<name>A0AA40BAL3_9PEZI</name>
<comment type="caution">
    <text evidence="2">The sequence shown here is derived from an EMBL/GenBank/DDBJ whole genome shotgun (WGS) entry which is preliminary data.</text>
</comment>
<evidence type="ECO:0000313" key="3">
    <source>
        <dbReference type="Proteomes" id="UP001172102"/>
    </source>
</evidence>
<protein>
    <submittedName>
        <fullName evidence="2">Uncharacterized protein</fullName>
    </submittedName>
</protein>